<dbReference type="HOGENOM" id="CLU_052388_1_2_1"/>
<evidence type="ECO:0000256" key="1">
    <source>
        <dbReference type="ARBA" id="ARBA00022737"/>
    </source>
</evidence>
<comment type="subunit">
    <text evidence="3">Component of the ER membrane protein complex (EMC).</text>
</comment>
<keyword evidence="1" id="KW-0677">Repeat</keyword>
<proteinExistence type="inferred from homology"/>
<sequence>MVATALERLATWRSRGTRASEQTVKHGLTVLEDGGLKKLGDEAWNFLEQLTLASLDIGRLDIADECLEQLTEGFPGSPRVECLKGLRIEADNKPIEAIRFYEAALQEDDTNAALWKRKIAVLRSLGSQNVSQAVEELTIYLDTFYTDVEAWIELADVYAELNLYSLSLQALSHVLILASQNPFYVLRFAETAYTAGDIPLAHKMFLRVIDMDEPEGSKSNATKRAWWGVKLTAGRLLSSPNTPSESKTQPPSSDHLRLLDELATERLAESYRSTSVTPQGQGRDVILAWLGGRKR</sequence>
<evidence type="ECO:0000259" key="4">
    <source>
        <dbReference type="Pfam" id="PF22890"/>
    </source>
</evidence>
<dbReference type="EMBL" id="KN837120">
    <property type="protein sequence ID" value="KIJ43821.1"/>
    <property type="molecule type" value="Genomic_DNA"/>
</dbReference>
<evidence type="ECO:0000256" key="2">
    <source>
        <dbReference type="ARBA" id="ARBA00022803"/>
    </source>
</evidence>
<feature type="domain" description="EMC2 TPR-like" evidence="4">
    <location>
        <begin position="83"/>
        <end position="192"/>
    </location>
</feature>
<comment type="subcellular location">
    <subcellularLocation>
        <location evidence="3">Endoplasmic reticulum membrane</location>
        <topology evidence="3">Peripheral membrane protein</topology>
        <orientation evidence="3">Cytoplasmic side</orientation>
    </subcellularLocation>
</comment>
<protein>
    <recommendedName>
        <fullName evidence="3">ER membrane protein complex subunit 2</fullName>
    </recommendedName>
</protein>
<keyword evidence="3" id="KW-0472">Membrane</keyword>
<comment type="similarity">
    <text evidence="3">Belongs to the EMC2 family.</text>
</comment>
<dbReference type="Proteomes" id="UP000054279">
    <property type="component" value="Unassembled WGS sequence"/>
</dbReference>
<reference evidence="5 6" key="1">
    <citation type="submission" date="2014-06" db="EMBL/GenBank/DDBJ databases">
        <title>Evolutionary Origins and Diversification of the Mycorrhizal Mutualists.</title>
        <authorList>
            <consortium name="DOE Joint Genome Institute"/>
            <consortium name="Mycorrhizal Genomics Consortium"/>
            <person name="Kohler A."/>
            <person name="Kuo A."/>
            <person name="Nagy L.G."/>
            <person name="Floudas D."/>
            <person name="Copeland A."/>
            <person name="Barry K.W."/>
            <person name="Cichocki N."/>
            <person name="Veneault-Fourrey C."/>
            <person name="LaButti K."/>
            <person name="Lindquist E.A."/>
            <person name="Lipzen A."/>
            <person name="Lundell T."/>
            <person name="Morin E."/>
            <person name="Murat C."/>
            <person name="Riley R."/>
            <person name="Ohm R."/>
            <person name="Sun H."/>
            <person name="Tunlid A."/>
            <person name="Henrissat B."/>
            <person name="Grigoriev I.V."/>
            <person name="Hibbett D.S."/>
            <person name="Martin F."/>
        </authorList>
    </citation>
    <scope>NUCLEOTIDE SEQUENCE [LARGE SCALE GENOMIC DNA]</scope>
    <source>
        <strain evidence="5 6">SS14</strain>
    </source>
</reference>
<accession>A0A0C9VZ41</accession>
<dbReference type="InterPro" id="IPR011990">
    <property type="entry name" value="TPR-like_helical_dom_sf"/>
</dbReference>
<dbReference type="GO" id="GO:0072546">
    <property type="term" value="C:EMC complex"/>
    <property type="evidence" value="ECO:0007669"/>
    <property type="project" value="UniProtKB-UniRule"/>
</dbReference>
<comment type="function">
    <text evidence="3">Part of the endoplasmic reticulum membrane protein complex (EMC) that enables the energy-independent insertion into endoplasmic reticulum membranes of newly synthesized membrane proteins.</text>
</comment>
<evidence type="ECO:0000313" key="6">
    <source>
        <dbReference type="Proteomes" id="UP000054279"/>
    </source>
</evidence>
<dbReference type="PANTHER" id="PTHR12760">
    <property type="entry name" value="TETRATRICOPEPTIDE REPEAT PROTEIN"/>
    <property type="match status" value="1"/>
</dbReference>
<dbReference type="AlphaFoldDB" id="A0A0C9VZ41"/>
<keyword evidence="3" id="KW-0256">Endoplasmic reticulum</keyword>
<organism evidence="5 6">
    <name type="scientific">Sphaerobolus stellatus (strain SS14)</name>
    <dbReference type="NCBI Taxonomy" id="990650"/>
    <lineage>
        <taxon>Eukaryota</taxon>
        <taxon>Fungi</taxon>
        <taxon>Dikarya</taxon>
        <taxon>Basidiomycota</taxon>
        <taxon>Agaricomycotina</taxon>
        <taxon>Agaricomycetes</taxon>
        <taxon>Phallomycetidae</taxon>
        <taxon>Geastrales</taxon>
        <taxon>Sphaerobolaceae</taxon>
        <taxon>Sphaerobolus</taxon>
    </lineage>
</organism>
<keyword evidence="6" id="KW-1185">Reference proteome</keyword>
<dbReference type="SUPFAM" id="SSF48452">
    <property type="entry name" value="TPR-like"/>
    <property type="match status" value="1"/>
</dbReference>
<gene>
    <name evidence="5" type="ORF">M422DRAFT_75479</name>
</gene>
<dbReference type="Gene3D" id="1.25.40.10">
    <property type="entry name" value="Tetratricopeptide repeat domain"/>
    <property type="match status" value="1"/>
</dbReference>
<evidence type="ECO:0000313" key="5">
    <source>
        <dbReference type="EMBL" id="KIJ43821.1"/>
    </source>
</evidence>
<dbReference type="Pfam" id="PF22890">
    <property type="entry name" value="TPR_EMC2"/>
    <property type="match status" value="1"/>
</dbReference>
<keyword evidence="2" id="KW-0802">TPR repeat</keyword>
<evidence type="ECO:0000256" key="3">
    <source>
        <dbReference type="RuleBase" id="RU367091"/>
    </source>
</evidence>
<dbReference type="InterPro" id="IPR039856">
    <property type="entry name" value="EMC2-like"/>
</dbReference>
<dbReference type="InterPro" id="IPR055217">
    <property type="entry name" value="TPR_EMC2"/>
</dbReference>
<name>A0A0C9VZ41_SPHS4</name>
<dbReference type="OrthoDB" id="124397at2759"/>